<evidence type="ECO:0000313" key="2">
    <source>
        <dbReference type="Proteomes" id="UP000467193"/>
    </source>
</evidence>
<dbReference type="KEGG" id="msei:MSEDJ_22390"/>
<protein>
    <submittedName>
        <fullName evidence="1">Uncharacterized protein</fullName>
    </submittedName>
</protein>
<reference evidence="1 2" key="1">
    <citation type="journal article" date="2019" name="Emerg. Microbes Infect.">
        <title>Comprehensive subspecies identification of 175 nontuberculous mycobacteria species based on 7547 genomic profiles.</title>
        <authorList>
            <person name="Matsumoto Y."/>
            <person name="Kinjo T."/>
            <person name="Motooka D."/>
            <person name="Nabeya D."/>
            <person name="Jung N."/>
            <person name="Uechi K."/>
            <person name="Horii T."/>
            <person name="Iida T."/>
            <person name="Fujita J."/>
            <person name="Nakamura S."/>
        </authorList>
    </citation>
    <scope>NUCLEOTIDE SEQUENCE [LARGE SCALE GENOMIC DNA]</scope>
    <source>
        <strain evidence="1 2">JCM 17899</strain>
    </source>
</reference>
<accession>A0A7I7QP43</accession>
<organism evidence="1 2">
    <name type="scientific">Mycolicibacterium sediminis</name>
    <dbReference type="NCBI Taxonomy" id="1286180"/>
    <lineage>
        <taxon>Bacteria</taxon>
        <taxon>Bacillati</taxon>
        <taxon>Actinomycetota</taxon>
        <taxon>Actinomycetes</taxon>
        <taxon>Mycobacteriales</taxon>
        <taxon>Mycobacteriaceae</taxon>
        <taxon>Mycolicibacterium</taxon>
    </lineage>
</organism>
<dbReference type="AlphaFoldDB" id="A0A7I7QP43"/>
<dbReference type="Proteomes" id="UP000467193">
    <property type="component" value="Chromosome"/>
</dbReference>
<dbReference type="EMBL" id="AP022588">
    <property type="protein sequence ID" value="BBY28143.1"/>
    <property type="molecule type" value="Genomic_DNA"/>
</dbReference>
<sequence>MKGWAEFRGLYRSAKMLQIEITRRLGLLRDTEDNAAVQPEFPPRYERAPVASSAWLDEEPDGAGVVCGSVRRWRPR</sequence>
<evidence type="ECO:0000313" key="1">
    <source>
        <dbReference type="EMBL" id="BBY28143.1"/>
    </source>
</evidence>
<keyword evidence="2" id="KW-1185">Reference proteome</keyword>
<name>A0A7I7QP43_9MYCO</name>
<proteinExistence type="predicted"/>
<gene>
    <name evidence="1" type="ORF">MSEDJ_22390</name>
</gene>